<sequence length="116" mass="13210">MRANISNEVKDKCAARNMRVIPGGLTPYLQAGGIGIYKTFKDLLYLEMNAWKDSDKVEYTRFGKPRMPSIEVVCGWVRKAWHNTECNTVVNSIAAAGFADSYLDWHIARRVQRKIS</sequence>
<comment type="caution">
    <text evidence="1">The sequence shown here is derived from an EMBL/GenBank/DDBJ whole genome shotgun (WGS) entry which is preliminary data.</text>
</comment>
<reference evidence="1 2" key="1">
    <citation type="journal article" date="2017" name="Genome Biol. Evol.">
        <title>Phytophthora megakarya and P. palmivora, closely related causal agents of cacao black pod rot, underwent increases in genome sizes and gene numbers by different mechanisms.</title>
        <authorList>
            <person name="Ali S.S."/>
            <person name="Shao J."/>
            <person name="Lary D.J."/>
            <person name="Kronmiller B."/>
            <person name="Shen D."/>
            <person name="Strem M.D."/>
            <person name="Amoako-Attah I."/>
            <person name="Akrofi A.Y."/>
            <person name="Begoude B.A."/>
            <person name="Ten Hoopen G.M."/>
            <person name="Coulibaly K."/>
            <person name="Kebe B.I."/>
            <person name="Melnick R.L."/>
            <person name="Guiltinan M.J."/>
            <person name="Tyler B.M."/>
            <person name="Meinhardt L.W."/>
            <person name="Bailey B.A."/>
        </authorList>
    </citation>
    <scope>NUCLEOTIDE SEQUENCE [LARGE SCALE GENOMIC DNA]</scope>
    <source>
        <strain evidence="2">sbr112.9</strain>
    </source>
</reference>
<protein>
    <submittedName>
        <fullName evidence="1">Pogo transposable element with KRAB domainlike</fullName>
    </submittedName>
</protein>
<dbReference type="OrthoDB" id="120320at2759"/>
<proteinExistence type="predicted"/>
<dbReference type="EMBL" id="NCKW01009536">
    <property type="protein sequence ID" value="POM66760.1"/>
    <property type="molecule type" value="Genomic_DNA"/>
</dbReference>
<organism evidence="1 2">
    <name type="scientific">Phytophthora palmivora</name>
    <dbReference type="NCBI Taxonomy" id="4796"/>
    <lineage>
        <taxon>Eukaryota</taxon>
        <taxon>Sar</taxon>
        <taxon>Stramenopiles</taxon>
        <taxon>Oomycota</taxon>
        <taxon>Peronosporomycetes</taxon>
        <taxon>Peronosporales</taxon>
        <taxon>Peronosporaceae</taxon>
        <taxon>Phytophthora</taxon>
    </lineage>
</organism>
<evidence type="ECO:0000313" key="1">
    <source>
        <dbReference type="EMBL" id="POM66760.1"/>
    </source>
</evidence>
<accession>A0A2P4XMH9</accession>
<dbReference type="Proteomes" id="UP000237271">
    <property type="component" value="Unassembled WGS sequence"/>
</dbReference>
<gene>
    <name evidence="1" type="ORF">PHPALM_17317</name>
</gene>
<evidence type="ECO:0000313" key="2">
    <source>
        <dbReference type="Proteomes" id="UP000237271"/>
    </source>
</evidence>
<name>A0A2P4XMH9_9STRA</name>
<keyword evidence="2" id="KW-1185">Reference proteome</keyword>
<dbReference type="AlphaFoldDB" id="A0A2P4XMH9"/>